<dbReference type="Proteomes" id="UP001642360">
    <property type="component" value="Unassembled WGS sequence"/>
</dbReference>
<proteinExistence type="predicted"/>
<evidence type="ECO:0000313" key="1">
    <source>
        <dbReference type="EMBL" id="CAK9177152.1"/>
    </source>
</evidence>
<name>A0ABC8U5Y1_9AQUA</name>
<dbReference type="Pfam" id="PF03140">
    <property type="entry name" value="DUF247"/>
    <property type="match status" value="1"/>
</dbReference>
<protein>
    <submittedName>
        <fullName evidence="1">Uncharacterized protein</fullName>
    </submittedName>
</protein>
<sequence>MIDNFLHSLYARLTANKKQEHQDEQRQPLHIVELVRQKYLSHHKAGDGRNKWKSIGIEAVVHSFSSIIELKAKGIHFKSSCTSCLTDISFTSTFSNRQLTLPPIVSSDKIKVLFLNMMAYPLAPNTPTDFEMFEIKFKSTTTPIAR</sequence>
<dbReference type="AlphaFoldDB" id="A0ABC8U5Y1"/>
<dbReference type="InterPro" id="IPR004158">
    <property type="entry name" value="DUF247_pln"/>
</dbReference>
<evidence type="ECO:0000313" key="2">
    <source>
        <dbReference type="Proteomes" id="UP001642360"/>
    </source>
</evidence>
<organism evidence="1 2">
    <name type="scientific">Ilex paraguariensis</name>
    <name type="common">yerba mate</name>
    <dbReference type="NCBI Taxonomy" id="185542"/>
    <lineage>
        <taxon>Eukaryota</taxon>
        <taxon>Viridiplantae</taxon>
        <taxon>Streptophyta</taxon>
        <taxon>Embryophyta</taxon>
        <taxon>Tracheophyta</taxon>
        <taxon>Spermatophyta</taxon>
        <taxon>Magnoliopsida</taxon>
        <taxon>eudicotyledons</taxon>
        <taxon>Gunneridae</taxon>
        <taxon>Pentapetalae</taxon>
        <taxon>asterids</taxon>
        <taxon>campanulids</taxon>
        <taxon>Aquifoliales</taxon>
        <taxon>Aquifoliaceae</taxon>
        <taxon>Ilex</taxon>
    </lineage>
</organism>
<accession>A0ABC8U5Y1</accession>
<reference evidence="1 2" key="1">
    <citation type="submission" date="2024-02" db="EMBL/GenBank/DDBJ databases">
        <authorList>
            <person name="Vignale AGUSTIN F."/>
            <person name="Sosa J E."/>
            <person name="Modenutti C."/>
        </authorList>
    </citation>
    <scope>NUCLEOTIDE SEQUENCE [LARGE SCALE GENOMIC DNA]</scope>
</reference>
<keyword evidence="2" id="KW-1185">Reference proteome</keyword>
<comment type="caution">
    <text evidence="1">The sequence shown here is derived from an EMBL/GenBank/DDBJ whole genome shotgun (WGS) entry which is preliminary data.</text>
</comment>
<dbReference type="EMBL" id="CAUOFW020006979">
    <property type="protein sequence ID" value="CAK9177152.1"/>
    <property type="molecule type" value="Genomic_DNA"/>
</dbReference>
<gene>
    <name evidence="1" type="ORF">ILEXP_LOCUS47020</name>
</gene>